<feature type="domain" description="Retrotransposon gag" evidence="1">
    <location>
        <begin position="468"/>
        <end position="520"/>
    </location>
</feature>
<dbReference type="PANTHER" id="PTHR33223">
    <property type="entry name" value="CCHC-TYPE DOMAIN-CONTAINING PROTEIN"/>
    <property type="match status" value="1"/>
</dbReference>
<dbReference type="PANTHER" id="PTHR33223:SF11">
    <property type="entry name" value="ELEMENT PROTEIN, PUTATIVE-RELATED"/>
    <property type="match status" value="1"/>
</dbReference>
<dbReference type="Pfam" id="PF03732">
    <property type="entry name" value="Retrotrans_gag"/>
    <property type="match status" value="1"/>
</dbReference>
<dbReference type="AlphaFoldDB" id="A0A6L2L5M6"/>
<organism evidence="2">
    <name type="scientific">Tanacetum cinerariifolium</name>
    <name type="common">Dalmatian daisy</name>
    <name type="synonym">Chrysanthemum cinerariifolium</name>
    <dbReference type="NCBI Taxonomy" id="118510"/>
    <lineage>
        <taxon>Eukaryota</taxon>
        <taxon>Viridiplantae</taxon>
        <taxon>Streptophyta</taxon>
        <taxon>Embryophyta</taxon>
        <taxon>Tracheophyta</taxon>
        <taxon>Spermatophyta</taxon>
        <taxon>Magnoliopsida</taxon>
        <taxon>eudicotyledons</taxon>
        <taxon>Gunneridae</taxon>
        <taxon>Pentapetalae</taxon>
        <taxon>asterids</taxon>
        <taxon>campanulids</taxon>
        <taxon>Asterales</taxon>
        <taxon>Asteraceae</taxon>
        <taxon>Asteroideae</taxon>
        <taxon>Anthemideae</taxon>
        <taxon>Anthemidinae</taxon>
        <taxon>Tanacetum</taxon>
    </lineage>
</organism>
<gene>
    <name evidence="2" type="ORF">Tci_028467</name>
</gene>
<protein>
    <submittedName>
        <fullName evidence="2">Zinc finger, CCHC-type</fullName>
    </submittedName>
</protein>
<reference evidence="2" key="1">
    <citation type="journal article" date="2019" name="Sci. Rep.">
        <title>Draft genome of Tanacetum cinerariifolium, the natural source of mosquito coil.</title>
        <authorList>
            <person name="Yamashiro T."/>
            <person name="Shiraishi A."/>
            <person name="Satake H."/>
            <person name="Nakayama K."/>
        </authorList>
    </citation>
    <scope>NUCLEOTIDE SEQUENCE</scope>
</reference>
<dbReference type="InterPro" id="IPR005162">
    <property type="entry name" value="Retrotrans_gag_dom"/>
</dbReference>
<comment type="caution">
    <text evidence="2">The sequence shown here is derived from an EMBL/GenBank/DDBJ whole genome shotgun (WGS) entry which is preliminary data.</text>
</comment>
<evidence type="ECO:0000259" key="1">
    <source>
        <dbReference type="Pfam" id="PF03732"/>
    </source>
</evidence>
<dbReference type="EMBL" id="BKCJ010003670">
    <property type="protein sequence ID" value="GEU56489.1"/>
    <property type="molecule type" value="Genomic_DNA"/>
</dbReference>
<proteinExistence type="predicted"/>
<sequence>MMELTLEEYVNKTRGDYYLDITTTMINGKATYELKEKFLDDLWNNASSGTNGEDAVEHIENFLKIFDPLDLPNVSYELRLAIFPISLTRDAKEWLMNEPQISITTWVGKWDSTNVVFENWLALEFTNHMMMDPFTKNALWDCWKKGDEQKVLTNEAFSNLEENGEHEVTKIFRIETDIFDFETPLCMTFNEFNYLLKINTDLFTHDIQGDKTYEEYENKWSYKLNNDPEEPWSENGVPYELIDHICEPFCFKNGKTKYPTCSSNDDGFCNGGELSRIVRVGYMTYFQDYLWYDDLADGKLKEEALKQKAIYESEPYHANKEKEQYKEDRCEMLENPCQEPLVCKIKRFKVIKYPFRPTKKYIAIKKYKHDDLTRTNEDTCHAYQEIFRCMDEGDANPICTFGYYSKPIYKGYKNTIELPIGNNVVPLQSDTIRLVQNRCSFYRLRSEDPNQHLKDFLKLVDSLDLDGSITTWENLTTRFLTQVLPPRRTTKLCNDILMFQQHQGESILEEMNRFKDLIQKSLIMASIFGSMSKFFMTMSIPSQDEPSISRPMLDLGKLLPPSGNLHKWVSDKQHIWMKVALSLRQIWL</sequence>
<accession>A0A6L2L5M6</accession>
<name>A0A6L2L5M6_TANCI</name>
<evidence type="ECO:0000313" key="2">
    <source>
        <dbReference type="EMBL" id="GEU56489.1"/>
    </source>
</evidence>